<evidence type="ECO:0000313" key="7">
    <source>
        <dbReference type="Proteomes" id="UP000789342"/>
    </source>
</evidence>
<dbReference type="AlphaFoldDB" id="A0A9N9NF70"/>
<comment type="similarity">
    <text evidence="1">Belongs to the eukaryotic initiation factor 4G family.</text>
</comment>
<dbReference type="EMBL" id="CAJVPV010026616">
    <property type="protein sequence ID" value="CAG8732033.1"/>
    <property type="molecule type" value="Genomic_DNA"/>
</dbReference>
<evidence type="ECO:0000256" key="2">
    <source>
        <dbReference type="ARBA" id="ARBA00022540"/>
    </source>
</evidence>
<comment type="caution">
    <text evidence="6">The sequence shown here is derived from an EMBL/GenBank/DDBJ whole genome shotgun (WGS) entry which is preliminary data.</text>
</comment>
<dbReference type="PANTHER" id="PTHR23253:SF9">
    <property type="entry name" value="EUKARYOTIC TRANSLATION INITIATION FACTOR 4 GAMMA 2"/>
    <property type="match status" value="1"/>
</dbReference>
<dbReference type="InterPro" id="IPR003890">
    <property type="entry name" value="MIF4G-like_typ-3"/>
</dbReference>
<sequence length="191" mass="22908">RDENGELMDATTNDYFLGLREKRRWLGLARFFTELFKRNVVTEPMMHRCIKHCLNKTQHPHPDQMELLCEILKTAGKFMDHEKAKAHMDTYFERILFFAQHTQLNRNLRSKLMDIVELRENNWILIGKQPEHNELERITVEGTKHPHSQNQEANVYYIFDVDYKTFKKILCYLYTGRIDTKLDTEVLKGYI</sequence>
<accession>A0A9N9NF70</accession>
<evidence type="ECO:0000256" key="3">
    <source>
        <dbReference type="ARBA" id="ARBA00022917"/>
    </source>
</evidence>
<dbReference type="Pfam" id="PF02854">
    <property type="entry name" value="MIF4G"/>
    <property type="match status" value="1"/>
</dbReference>
<dbReference type="Pfam" id="PF00651">
    <property type="entry name" value="BTB"/>
    <property type="match status" value="1"/>
</dbReference>
<dbReference type="Gene3D" id="1.25.40.180">
    <property type="match status" value="1"/>
</dbReference>
<gene>
    <name evidence="6" type="ORF">AMORRO_LOCUS14098</name>
</gene>
<keyword evidence="7" id="KW-1185">Reference proteome</keyword>
<dbReference type="OrthoDB" id="514777at2759"/>
<dbReference type="SUPFAM" id="SSF48371">
    <property type="entry name" value="ARM repeat"/>
    <property type="match status" value="1"/>
</dbReference>
<evidence type="ECO:0000259" key="4">
    <source>
        <dbReference type="Pfam" id="PF00651"/>
    </source>
</evidence>
<feature type="domain" description="MIF4G" evidence="5">
    <location>
        <begin position="21"/>
        <end position="122"/>
    </location>
</feature>
<proteinExistence type="inferred from homology"/>
<name>A0A9N9NF70_9GLOM</name>
<feature type="non-terminal residue" evidence="6">
    <location>
        <position position="1"/>
    </location>
</feature>
<dbReference type="GO" id="GO:0003729">
    <property type="term" value="F:mRNA binding"/>
    <property type="evidence" value="ECO:0007669"/>
    <property type="project" value="TreeGrafter"/>
</dbReference>
<organism evidence="6 7">
    <name type="scientific">Acaulospora morrowiae</name>
    <dbReference type="NCBI Taxonomy" id="94023"/>
    <lineage>
        <taxon>Eukaryota</taxon>
        <taxon>Fungi</taxon>
        <taxon>Fungi incertae sedis</taxon>
        <taxon>Mucoromycota</taxon>
        <taxon>Glomeromycotina</taxon>
        <taxon>Glomeromycetes</taxon>
        <taxon>Diversisporales</taxon>
        <taxon>Acaulosporaceae</taxon>
        <taxon>Acaulospora</taxon>
    </lineage>
</organism>
<keyword evidence="3" id="KW-0648">Protein biosynthesis</keyword>
<dbReference type="GO" id="GO:0016281">
    <property type="term" value="C:eukaryotic translation initiation factor 4F complex"/>
    <property type="evidence" value="ECO:0007669"/>
    <property type="project" value="TreeGrafter"/>
</dbReference>
<reference evidence="6" key="1">
    <citation type="submission" date="2021-06" db="EMBL/GenBank/DDBJ databases">
        <authorList>
            <person name="Kallberg Y."/>
            <person name="Tangrot J."/>
            <person name="Rosling A."/>
        </authorList>
    </citation>
    <scope>NUCLEOTIDE SEQUENCE</scope>
    <source>
        <strain evidence="6">CL551</strain>
    </source>
</reference>
<dbReference type="PANTHER" id="PTHR23253">
    <property type="entry name" value="EUKARYOTIC TRANSLATION INITIATION FACTOR 4 GAMMA"/>
    <property type="match status" value="1"/>
</dbReference>
<feature type="domain" description="BTB" evidence="4">
    <location>
        <begin position="148"/>
        <end position="181"/>
    </location>
</feature>
<evidence type="ECO:0000259" key="5">
    <source>
        <dbReference type="Pfam" id="PF02854"/>
    </source>
</evidence>
<dbReference type="InterPro" id="IPR000210">
    <property type="entry name" value="BTB/POZ_dom"/>
</dbReference>
<dbReference type="Proteomes" id="UP000789342">
    <property type="component" value="Unassembled WGS sequence"/>
</dbReference>
<dbReference type="InterPro" id="IPR016024">
    <property type="entry name" value="ARM-type_fold"/>
</dbReference>
<evidence type="ECO:0000256" key="1">
    <source>
        <dbReference type="ARBA" id="ARBA00005775"/>
    </source>
</evidence>
<dbReference type="GO" id="GO:0003743">
    <property type="term" value="F:translation initiation factor activity"/>
    <property type="evidence" value="ECO:0007669"/>
    <property type="project" value="UniProtKB-KW"/>
</dbReference>
<keyword evidence="2" id="KW-0396">Initiation factor</keyword>
<protein>
    <submittedName>
        <fullName evidence="6">1498_t:CDS:1</fullName>
    </submittedName>
</protein>
<evidence type="ECO:0000313" key="6">
    <source>
        <dbReference type="EMBL" id="CAG8732033.1"/>
    </source>
</evidence>